<feature type="transmembrane region" description="Helical" evidence="1">
    <location>
        <begin position="54"/>
        <end position="75"/>
    </location>
</feature>
<protein>
    <submittedName>
        <fullName evidence="2">Uncharacterized protein</fullName>
    </submittedName>
</protein>
<comment type="caution">
    <text evidence="2">The sequence shown here is derived from an EMBL/GenBank/DDBJ whole genome shotgun (WGS) entry which is preliminary data.</text>
</comment>
<accession>A0A261WM26</accession>
<dbReference type="EMBL" id="NKQU01000071">
    <property type="protein sequence ID" value="OZI87264.1"/>
    <property type="molecule type" value="Genomic_DNA"/>
</dbReference>
<gene>
    <name evidence="2" type="ORF">CFN58_05175</name>
</gene>
<dbReference type="AlphaFoldDB" id="A0A261WM26"/>
<reference evidence="3" key="1">
    <citation type="journal article" date="2016" name="Sci. Rep.">
        <title>Genome analysis of the kiwifruit canker pathogen Pseudomonas syringae pv. actinidiae biovar 5.</title>
        <authorList>
            <person name="Fujikawa T."/>
            <person name="Sawada H."/>
        </authorList>
    </citation>
    <scope>NUCLEOTIDE SEQUENCE [LARGE SCALE GENOMIC DNA]</scope>
    <source>
        <strain evidence="3">MAFF 212061</strain>
    </source>
</reference>
<evidence type="ECO:0000256" key="1">
    <source>
        <dbReference type="SAM" id="Phobius"/>
    </source>
</evidence>
<sequence>MLKSIVSNLDPVLLRISNLGLRCGFLLIVAYVLISMVSVMLDPNFDQPRLAQEFAPLIVSTIGVSTLCMLAQMMIRTHTSSD</sequence>
<evidence type="ECO:0000313" key="3">
    <source>
        <dbReference type="Proteomes" id="UP000217163"/>
    </source>
</evidence>
<feature type="transmembrane region" description="Helical" evidence="1">
    <location>
        <begin position="12"/>
        <end position="34"/>
    </location>
</feature>
<dbReference type="Proteomes" id="UP000217163">
    <property type="component" value="Unassembled WGS sequence"/>
</dbReference>
<keyword evidence="1" id="KW-0472">Membrane</keyword>
<proteinExistence type="predicted"/>
<keyword evidence="1" id="KW-1133">Transmembrane helix</keyword>
<keyword evidence="1" id="KW-0812">Transmembrane</keyword>
<name>A0A261WM26_9PSED</name>
<evidence type="ECO:0000313" key="2">
    <source>
        <dbReference type="EMBL" id="OZI87264.1"/>
    </source>
</evidence>
<organism evidence="2 3">
    <name type="scientific">Pseudomonas avellanae</name>
    <dbReference type="NCBI Taxonomy" id="46257"/>
    <lineage>
        <taxon>Bacteria</taxon>
        <taxon>Pseudomonadati</taxon>
        <taxon>Pseudomonadota</taxon>
        <taxon>Gammaproteobacteria</taxon>
        <taxon>Pseudomonadales</taxon>
        <taxon>Pseudomonadaceae</taxon>
        <taxon>Pseudomonas</taxon>
    </lineage>
</organism>